<protein>
    <recommendedName>
        <fullName evidence="2">PDZ domain-containing protein</fullName>
    </recommendedName>
</protein>
<feature type="transmembrane region" description="Helical" evidence="1">
    <location>
        <begin position="42"/>
        <end position="58"/>
    </location>
</feature>
<organism evidence="3 4">
    <name type="scientific">Paenibacillus cisolokensis</name>
    <dbReference type="NCBI Taxonomy" id="1658519"/>
    <lineage>
        <taxon>Bacteria</taxon>
        <taxon>Bacillati</taxon>
        <taxon>Bacillota</taxon>
        <taxon>Bacilli</taxon>
        <taxon>Bacillales</taxon>
        <taxon>Paenibacillaceae</taxon>
        <taxon>Paenibacillus</taxon>
    </lineage>
</organism>
<feature type="transmembrane region" description="Helical" evidence="1">
    <location>
        <begin position="12"/>
        <end position="36"/>
    </location>
</feature>
<evidence type="ECO:0000256" key="1">
    <source>
        <dbReference type="SAM" id="Phobius"/>
    </source>
</evidence>
<dbReference type="InterPro" id="IPR001478">
    <property type="entry name" value="PDZ"/>
</dbReference>
<dbReference type="PROSITE" id="PS50106">
    <property type="entry name" value="PDZ"/>
    <property type="match status" value="1"/>
</dbReference>
<reference evidence="3 4" key="1">
    <citation type="submission" date="2021-04" db="EMBL/GenBank/DDBJ databases">
        <title>Draft genome sequence of Paenibacillus cisolokensis, LC2-13A.</title>
        <authorList>
            <person name="Uke A."/>
            <person name="Chhe C."/>
            <person name="Baramee S."/>
            <person name="Kosugi A."/>
        </authorList>
    </citation>
    <scope>NUCLEOTIDE SEQUENCE [LARGE SCALE GENOMIC DNA]</scope>
    <source>
        <strain evidence="3 4">LC2-13A</strain>
    </source>
</reference>
<gene>
    <name evidence="3" type="ORF">PACILC2_45600</name>
</gene>
<feature type="transmembrane region" description="Helical" evidence="1">
    <location>
        <begin position="63"/>
        <end position="81"/>
    </location>
</feature>
<feature type="transmembrane region" description="Helical" evidence="1">
    <location>
        <begin position="101"/>
        <end position="119"/>
    </location>
</feature>
<dbReference type="SMART" id="SM00228">
    <property type="entry name" value="PDZ"/>
    <property type="match status" value="1"/>
</dbReference>
<dbReference type="Pfam" id="PF17820">
    <property type="entry name" value="PDZ_6"/>
    <property type="match status" value="1"/>
</dbReference>
<accession>A0ABQ4NCQ4</accession>
<feature type="transmembrane region" description="Helical" evidence="1">
    <location>
        <begin position="140"/>
        <end position="160"/>
    </location>
</feature>
<sequence length="385" mass="41157">MFGVKLLHWQGQLVRAVAAGWIVGLALSVVGIFVGFRLTPDAVLWLWGISVLLALLRVRFLCFAYAAGALGLLQPAVVALGLPDSGGWIGRMADSLAQLDIAGLLLLVALLHLAEALLVRVQGDRLSTPLFLLGKRGKLVGAYALQGYWPVPLFLLVPAASGIPGAELPWMPLAGDGGGYGWTLLALPTLVGFSELTRTMLPERKAGRIYRGLLLYSIGLGAVAAAAIAWAPLVPIAALFALLLHEALIWAGRLQESTAAPLYVHPPEGLRILGVVPGTPAEAMGLMSGEVLLKVNGMSVRTRDDLYRALHLQSAYAKLEVLNRDGQQKFVQRARYAGDHHQLGVILAPDDQAGYYVEPGAVSALGLLRRRRDAKRRETAAPPLP</sequence>
<keyword evidence="1" id="KW-1133">Transmembrane helix</keyword>
<dbReference type="Gene3D" id="2.30.42.10">
    <property type="match status" value="1"/>
</dbReference>
<keyword evidence="1" id="KW-0812">Transmembrane</keyword>
<keyword evidence="1" id="KW-0472">Membrane</keyword>
<dbReference type="Proteomes" id="UP000680304">
    <property type="component" value="Unassembled WGS sequence"/>
</dbReference>
<evidence type="ECO:0000259" key="2">
    <source>
        <dbReference type="PROSITE" id="PS50106"/>
    </source>
</evidence>
<dbReference type="SUPFAM" id="SSF50156">
    <property type="entry name" value="PDZ domain-like"/>
    <property type="match status" value="1"/>
</dbReference>
<evidence type="ECO:0000313" key="3">
    <source>
        <dbReference type="EMBL" id="GIQ65992.1"/>
    </source>
</evidence>
<evidence type="ECO:0000313" key="4">
    <source>
        <dbReference type="Proteomes" id="UP000680304"/>
    </source>
</evidence>
<name>A0ABQ4NCQ4_9BACL</name>
<dbReference type="RefSeq" id="WP_213530546.1">
    <property type="nucleotide sequence ID" value="NZ_BOVJ01000160.1"/>
</dbReference>
<feature type="transmembrane region" description="Helical" evidence="1">
    <location>
        <begin position="213"/>
        <end position="244"/>
    </location>
</feature>
<dbReference type="EMBL" id="BOVJ01000160">
    <property type="protein sequence ID" value="GIQ65992.1"/>
    <property type="molecule type" value="Genomic_DNA"/>
</dbReference>
<keyword evidence="4" id="KW-1185">Reference proteome</keyword>
<comment type="caution">
    <text evidence="3">The sequence shown here is derived from an EMBL/GenBank/DDBJ whole genome shotgun (WGS) entry which is preliminary data.</text>
</comment>
<proteinExistence type="predicted"/>
<dbReference type="InterPro" id="IPR041489">
    <property type="entry name" value="PDZ_6"/>
</dbReference>
<dbReference type="InterPro" id="IPR036034">
    <property type="entry name" value="PDZ_sf"/>
</dbReference>
<feature type="domain" description="PDZ" evidence="2">
    <location>
        <begin position="269"/>
        <end position="325"/>
    </location>
</feature>
<feature type="transmembrane region" description="Helical" evidence="1">
    <location>
        <begin position="180"/>
        <end position="201"/>
    </location>
</feature>